<proteinExistence type="predicted"/>
<reference evidence="2 3" key="1">
    <citation type="submission" date="2008-03" db="EMBL/GenBank/DDBJ databases">
        <title>Sequencing of the draft genome and assembly of Burkholderia graminis C4D1M.</title>
        <authorList>
            <consortium name="US DOE Joint Genome Institute (JGI-PGF)"/>
            <person name="Copeland A."/>
            <person name="Lucas S."/>
            <person name="Lapidus A."/>
            <person name="Glavina del Rio T."/>
            <person name="Dalin E."/>
            <person name="Tice H."/>
            <person name="Bruce D."/>
            <person name="Goodwin L."/>
            <person name="Pitluck S."/>
            <person name="Larimer F."/>
            <person name="Land M.L."/>
            <person name="Hauser L."/>
            <person name="Tiedje J."/>
            <person name="Richardson P."/>
        </authorList>
    </citation>
    <scope>NUCLEOTIDE SEQUENCE [LARGE SCALE GENOMIC DNA]</scope>
    <source>
        <strain evidence="3">ATCC 700544 / DSM 17151 / LMG 18924 / NCIMB 13744 / C4D1M</strain>
    </source>
</reference>
<dbReference type="EMBL" id="ABLD01000020">
    <property type="protein sequence ID" value="EDT08159.1"/>
    <property type="molecule type" value="Genomic_DNA"/>
</dbReference>
<evidence type="ECO:0000256" key="1">
    <source>
        <dbReference type="SAM" id="MobiDB-lite"/>
    </source>
</evidence>
<keyword evidence="3" id="KW-1185">Reference proteome</keyword>
<protein>
    <submittedName>
        <fullName evidence="2">Uncharacterized protein</fullName>
    </submittedName>
</protein>
<dbReference type="Proteomes" id="UP000005045">
    <property type="component" value="Unassembled WGS sequence"/>
</dbReference>
<name>B1G6W6_PARG4</name>
<comment type="caution">
    <text evidence="2">The sequence shown here is derived from an EMBL/GenBank/DDBJ whole genome shotgun (WGS) entry which is preliminary data.</text>
</comment>
<organism evidence="2 3">
    <name type="scientific">Paraburkholderia graminis (strain ATCC 700544 / DSM 17151 / LMG 18924 / NCIMB 13744 / C4D1M)</name>
    <dbReference type="NCBI Taxonomy" id="396598"/>
    <lineage>
        <taxon>Bacteria</taxon>
        <taxon>Pseudomonadati</taxon>
        <taxon>Pseudomonadota</taxon>
        <taxon>Betaproteobacteria</taxon>
        <taxon>Burkholderiales</taxon>
        <taxon>Burkholderiaceae</taxon>
        <taxon>Paraburkholderia</taxon>
    </lineage>
</organism>
<feature type="region of interest" description="Disordered" evidence="1">
    <location>
        <begin position="30"/>
        <end position="54"/>
    </location>
</feature>
<evidence type="ECO:0000313" key="3">
    <source>
        <dbReference type="Proteomes" id="UP000005045"/>
    </source>
</evidence>
<feature type="compositionally biased region" description="Basic and acidic residues" evidence="1">
    <location>
        <begin position="34"/>
        <end position="43"/>
    </location>
</feature>
<evidence type="ECO:0000313" key="2">
    <source>
        <dbReference type="EMBL" id="EDT08159.1"/>
    </source>
</evidence>
<dbReference type="AlphaFoldDB" id="B1G6W6"/>
<accession>B1G6W6</accession>
<gene>
    <name evidence="2" type="ORF">BgramDRAFT_5085</name>
</gene>
<sequence>MVDRVRGLREYKRPPVCNLTDHRSLVQRFYSNGRTDRNDGGREGRRRQNSRRQSETVDLMMFHVIFVDCPRDVGGPALAAHDRAQEGPRSMKTPEKAPMRALQTVVAARSAQCATPARLLARRAAQRKLAETWCVFRQRSEYWRRVPARGPPLPDPVGSDRRFVCRPPRLSRCPTIKSHPPRADMQT</sequence>